<dbReference type="Proteomes" id="UP000269669">
    <property type="component" value="Unassembled WGS sequence"/>
</dbReference>
<dbReference type="InterPro" id="IPR036430">
    <property type="entry name" value="RNase_T2-like_sf"/>
</dbReference>
<dbReference type="PANTHER" id="PTHR11240:SF22">
    <property type="entry name" value="RIBONUCLEASE T2"/>
    <property type="match status" value="1"/>
</dbReference>
<keyword evidence="4" id="KW-0732">Signal</keyword>
<evidence type="ECO:0000256" key="3">
    <source>
        <dbReference type="SAM" id="MobiDB-lite"/>
    </source>
</evidence>
<evidence type="ECO:0000256" key="1">
    <source>
        <dbReference type="ARBA" id="ARBA00007469"/>
    </source>
</evidence>
<feature type="region of interest" description="Disordered" evidence="3">
    <location>
        <begin position="23"/>
        <end position="42"/>
    </location>
</feature>
<dbReference type="InterPro" id="IPR001568">
    <property type="entry name" value="RNase_T2-like"/>
</dbReference>
<dbReference type="GO" id="GO:0033897">
    <property type="term" value="F:ribonuclease T2 activity"/>
    <property type="evidence" value="ECO:0007669"/>
    <property type="project" value="InterPro"/>
</dbReference>
<proteinExistence type="inferred from homology"/>
<organism evidence="5 6">
    <name type="scientific">Edaphobacter aggregans</name>
    <dbReference type="NCBI Taxonomy" id="570835"/>
    <lineage>
        <taxon>Bacteria</taxon>
        <taxon>Pseudomonadati</taxon>
        <taxon>Acidobacteriota</taxon>
        <taxon>Terriglobia</taxon>
        <taxon>Terriglobales</taxon>
        <taxon>Acidobacteriaceae</taxon>
        <taxon>Edaphobacter</taxon>
    </lineage>
</organism>
<dbReference type="CDD" id="cd01062">
    <property type="entry name" value="RNase_T2_prok"/>
    <property type="match status" value="1"/>
</dbReference>
<sequence length="226" mass="24750">MDNKAIPAIILLLLTLGCNAPQQTPSRPSSVVQQTQAKPDSLFPTTSQNFDYYLLNLSWSPEFCHSHPTAAECAQHPAFILHGLWPQNLNGTYPQNCSNAPGPRNPSQHSDIYPDPGLLKHEWRTHGTCSGLSPDAFFTLASTAFHSIVIPPELIQLTHQISMPPEQILALFTASNPNLSRENLVLSCGNNYLTAVEVCLDKNLHPTACGPIRSCRANTVRVPPPQ</sequence>
<evidence type="ECO:0000256" key="4">
    <source>
        <dbReference type="SAM" id="SignalP"/>
    </source>
</evidence>
<name>A0A3R9Q8J1_9BACT</name>
<dbReference type="AlphaFoldDB" id="A0A3R9Q8J1"/>
<dbReference type="GO" id="GO:0006401">
    <property type="term" value="P:RNA catabolic process"/>
    <property type="evidence" value="ECO:0007669"/>
    <property type="project" value="UniProtKB-ARBA"/>
</dbReference>
<dbReference type="PANTHER" id="PTHR11240">
    <property type="entry name" value="RIBONUCLEASE T2"/>
    <property type="match status" value="1"/>
</dbReference>
<dbReference type="InterPro" id="IPR018188">
    <property type="entry name" value="RNase_T2_His_AS_1"/>
</dbReference>
<dbReference type="RefSeq" id="WP_125484532.1">
    <property type="nucleotide sequence ID" value="NZ_RSDW01000001.1"/>
</dbReference>
<dbReference type="Pfam" id="PF00445">
    <property type="entry name" value="Ribonuclease_T2"/>
    <property type="match status" value="1"/>
</dbReference>
<dbReference type="InterPro" id="IPR039378">
    <property type="entry name" value="RNase_T2_prok"/>
</dbReference>
<dbReference type="PROSITE" id="PS51257">
    <property type="entry name" value="PROKAR_LIPOPROTEIN"/>
    <property type="match status" value="1"/>
</dbReference>
<gene>
    <name evidence="5" type="ORF">EDE15_1344</name>
</gene>
<dbReference type="GO" id="GO:0003723">
    <property type="term" value="F:RNA binding"/>
    <property type="evidence" value="ECO:0007669"/>
    <property type="project" value="InterPro"/>
</dbReference>
<dbReference type="PROSITE" id="PS00530">
    <property type="entry name" value="RNASE_T2_1"/>
    <property type="match status" value="1"/>
</dbReference>
<protein>
    <submittedName>
        <fullName evidence="5">Ribonuclease T2</fullName>
    </submittedName>
</protein>
<comment type="similarity">
    <text evidence="1 2">Belongs to the RNase T2 family.</text>
</comment>
<dbReference type="InterPro" id="IPR033130">
    <property type="entry name" value="RNase_T2_His_AS_2"/>
</dbReference>
<dbReference type="EMBL" id="RSDW01000001">
    <property type="protein sequence ID" value="RSL15839.1"/>
    <property type="molecule type" value="Genomic_DNA"/>
</dbReference>
<dbReference type="OrthoDB" id="4720638at2"/>
<feature type="chain" id="PRO_5018698243" evidence="4">
    <location>
        <begin position="21"/>
        <end position="226"/>
    </location>
</feature>
<dbReference type="PROSITE" id="PS00531">
    <property type="entry name" value="RNASE_T2_2"/>
    <property type="match status" value="1"/>
</dbReference>
<evidence type="ECO:0000313" key="5">
    <source>
        <dbReference type="EMBL" id="RSL15839.1"/>
    </source>
</evidence>
<reference evidence="5 6" key="1">
    <citation type="submission" date="2018-12" db="EMBL/GenBank/DDBJ databases">
        <title>Sequencing of bacterial isolates from soil warming experiment in Harvard Forest, Massachusetts, USA.</title>
        <authorList>
            <person name="Deangelis K."/>
        </authorList>
    </citation>
    <scope>NUCLEOTIDE SEQUENCE [LARGE SCALE GENOMIC DNA]</scope>
    <source>
        <strain evidence="5 6">EB153</strain>
    </source>
</reference>
<dbReference type="SUPFAM" id="SSF55895">
    <property type="entry name" value="Ribonuclease Rh-like"/>
    <property type="match status" value="1"/>
</dbReference>
<keyword evidence="6" id="KW-1185">Reference proteome</keyword>
<evidence type="ECO:0000256" key="2">
    <source>
        <dbReference type="RuleBase" id="RU004328"/>
    </source>
</evidence>
<comment type="caution">
    <text evidence="5">The sequence shown here is derived from an EMBL/GenBank/DDBJ whole genome shotgun (WGS) entry which is preliminary data.</text>
</comment>
<evidence type="ECO:0000313" key="6">
    <source>
        <dbReference type="Proteomes" id="UP000269669"/>
    </source>
</evidence>
<dbReference type="Gene3D" id="3.90.730.10">
    <property type="entry name" value="Ribonuclease T2-like"/>
    <property type="match status" value="1"/>
</dbReference>
<feature type="signal peptide" evidence="4">
    <location>
        <begin position="1"/>
        <end position="20"/>
    </location>
</feature>
<accession>A0A3R9Q8J1</accession>